<dbReference type="EMBL" id="CP150096">
    <property type="protein sequence ID" value="WZN47447.1"/>
    <property type="molecule type" value="Genomic_DNA"/>
</dbReference>
<proteinExistence type="predicted"/>
<dbReference type="RefSeq" id="WP_341842084.1">
    <property type="nucleotide sequence ID" value="NZ_CP149792.1"/>
</dbReference>
<evidence type="ECO:0000313" key="3">
    <source>
        <dbReference type="Proteomes" id="UP001449657"/>
    </source>
</evidence>
<dbReference type="PANTHER" id="PTHR35458">
    <property type="entry name" value="SLR0755 PROTEIN"/>
    <property type="match status" value="1"/>
</dbReference>
<gene>
    <name evidence="2" type="ORF">WJU22_04575</name>
</gene>
<dbReference type="Proteomes" id="UP001449657">
    <property type="component" value="Chromosome"/>
</dbReference>
<protein>
    <submittedName>
        <fullName evidence="2">NYN domain-containing protein</fullName>
    </submittedName>
</protein>
<name>A0ABZ2Z5K3_9BACT</name>
<organism evidence="2 3">
    <name type="scientific">Chitinophaga caseinilytica</name>
    <dbReference type="NCBI Taxonomy" id="2267521"/>
    <lineage>
        <taxon>Bacteria</taxon>
        <taxon>Pseudomonadati</taxon>
        <taxon>Bacteroidota</taxon>
        <taxon>Chitinophagia</taxon>
        <taxon>Chitinophagales</taxon>
        <taxon>Chitinophagaceae</taxon>
        <taxon>Chitinophaga</taxon>
    </lineage>
</organism>
<accession>A0ABZ2Z5K3</accession>
<reference evidence="2 3" key="1">
    <citation type="submission" date="2024-03" db="EMBL/GenBank/DDBJ databases">
        <title>Chitinophaga caseinilytica sp. nov., a casein hydrolysing bacterium isolated from forest soil.</title>
        <authorList>
            <person name="Lee D.S."/>
            <person name="Han D.M."/>
            <person name="Baek J.H."/>
            <person name="Choi D.G."/>
            <person name="Jeon J.H."/>
            <person name="Jeon C.O."/>
        </authorList>
    </citation>
    <scope>NUCLEOTIDE SEQUENCE [LARGE SCALE GENOMIC DNA]</scope>
    <source>
        <strain evidence="2 3">KACC 19118</strain>
    </source>
</reference>
<dbReference type="PANTHER" id="PTHR35458:SF8">
    <property type="entry name" value="SLR0650 PROTEIN"/>
    <property type="match status" value="1"/>
</dbReference>
<evidence type="ECO:0000259" key="1">
    <source>
        <dbReference type="Pfam" id="PF01936"/>
    </source>
</evidence>
<dbReference type="CDD" id="cd18722">
    <property type="entry name" value="PIN_NicB-like"/>
    <property type="match status" value="1"/>
</dbReference>
<dbReference type="InterPro" id="IPR021139">
    <property type="entry name" value="NYN"/>
</dbReference>
<sequence>MQSTKKERVIAYIDGYNLYFGLKESGYDRYLWLNIQKLVSNLLKPHQELIAVKYFTTLVTNNAETRQRQKCYLEALNTLDLVKIFYGKFQRERVSCGVCGNSYQSESEKMTDVNIATQIMIDLYEDNFDMAMVVSGDTDLLPPIKFVNASKNKRAFVAFPPGRVNDAVRDAASGSLVIGRKKLADSQFQEEIEDVQGETCRRPRSWQ</sequence>
<dbReference type="Gene3D" id="3.40.50.1010">
    <property type="entry name" value="5'-nuclease"/>
    <property type="match status" value="1"/>
</dbReference>
<dbReference type="Pfam" id="PF01936">
    <property type="entry name" value="NYN"/>
    <property type="match status" value="1"/>
</dbReference>
<dbReference type="InterPro" id="IPR047140">
    <property type="entry name" value="LabA"/>
</dbReference>
<keyword evidence="3" id="KW-1185">Reference proteome</keyword>
<feature type="domain" description="NYN" evidence="1">
    <location>
        <begin position="9"/>
        <end position="174"/>
    </location>
</feature>
<evidence type="ECO:0000313" key="2">
    <source>
        <dbReference type="EMBL" id="WZN47447.1"/>
    </source>
</evidence>